<feature type="domain" description="ABM" evidence="1">
    <location>
        <begin position="2"/>
        <end position="89"/>
    </location>
</feature>
<dbReference type="AlphaFoldDB" id="A0A917EHA1"/>
<dbReference type="PROSITE" id="PS51725">
    <property type="entry name" value="ABM"/>
    <property type="match status" value="1"/>
</dbReference>
<keyword evidence="3" id="KW-1185">Reference proteome</keyword>
<protein>
    <recommendedName>
        <fullName evidence="1">ABM domain-containing protein</fullName>
    </recommendedName>
</protein>
<dbReference type="Gene3D" id="3.30.70.100">
    <property type="match status" value="1"/>
</dbReference>
<dbReference type="EMBL" id="BMFJ01000002">
    <property type="protein sequence ID" value="GGE39757.1"/>
    <property type="molecule type" value="Genomic_DNA"/>
</dbReference>
<reference evidence="3" key="1">
    <citation type="journal article" date="2019" name="Int. J. Syst. Evol. Microbiol.">
        <title>The Global Catalogue of Microorganisms (GCM) 10K type strain sequencing project: providing services to taxonomists for standard genome sequencing and annotation.</title>
        <authorList>
            <consortium name="The Broad Institute Genomics Platform"/>
            <consortium name="The Broad Institute Genome Sequencing Center for Infectious Disease"/>
            <person name="Wu L."/>
            <person name="Ma J."/>
        </authorList>
    </citation>
    <scope>NUCLEOTIDE SEQUENCE [LARGE SCALE GENOMIC DNA]</scope>
    <source>
        <strain evidence="3">CGMCC 1.12664</strain>
    </source>
</reference>
<dbReference type="SUPFAM" id="SSF54909">
    <property type="entry name" value="Dimeric alpha+beta barrel"/>
    <property type="match status" value="1"/>
</dbReference>
<dbReference type="Pfam" id="PF03992">
    <property type="entry name" value="ABM"/>
    <property type="match status" value="1"/>
</dbReference>
<dbReference type="Proteomes" id="UP000612855">
    <property type="component" value="Unassembled WGS sequence"/>
</dbReference>
<accession>A0A917EHA1</accession>
<organism evidence="2 3">
    <name type="scientific">Primorskyibacter flagellatus</name>
    <dbReference type="NCBI Taxonomy" id="1387277"/>
    <lineage>
        <taxon>Bacteria</taxon>
        <taxon>Pseudomonadati</taxon>
        <taxon>Pseudomonadota</taxon>
        <taxon>Alphaproteobacteria</taxon>
        <taxon>Rhodobacterales</taxon>
        <taxon>Roseobacteraceae</taxon>
        <taxon>Primorskyibacter</taxon>
    </lineage>
</organism>
<name>A0A917EHA1_9RHOB</name>
<evidence type="ECO:0000313" key="2">
    <source>
        <dbReference type="EMBL" id="GGE39757.1"/>
    </source>
</evidence>
<dbReference type="InterPro" id="IPR007138">
    <property type="entry name" value="ABM_dom"/>
</dbReference>
<proteinExistence type="predicted"/>
<sequence>MYIALVDFGVTDPAAAEALLTRDCAQARAMPGNINYRALRDVEDPARMVILHRWTDKAAFAAYMASDLFAGLAPAMRGLMNGAPTSLRMTAEEDVTVAG</sequence>
<evidence type="ECO:0000313" key="3">
    <source>
        <dbReference type="Proteomes" id="UP000612855"/>
    </source>
</evidence>
<evidence type="ECO:0000259" key="1">
    <source>
        <dbReference type="PROSITE" id="PS51725"/>
    </source>
</evidence>
<dbReference type="RefSeq" id="WP_188478543.1">
    <property type="nucleotide sequence ID" value="NZ_BMFJ01000002.1"/>
</dbReference>
<dbReference type="InterPro" id="IPR011008">
    <property type="entry name" value="Dimeric_a/b-barrel"/>
</dbReference>
<comment type="caution">
    <text evidence="2">The sequence shown here is derived from an EMBL/GenBank/DDBJ whole genome shotgun (WGS) entry which is preliminary data.</text>
</comment>
<gene>
    <name evidence="2" type="ORF">GCM10011360_29260</name>
</gene>